<organism evidence="2 3">
    <name type="scientific">Saccoglossus kowalevskii</name>
    <name type="common">Acorn worm</name>
    <dbReference type="NCBI Taxonomy" id="10224"/>
    <lineage>
        <taxon>Eukaryota</taxon>
        <taxon>Metazoa</taxon>
        <taxon>Hemichordata</taxon>
        <taxon>Enteropneusta</taxon>
        <taxon>Harrimaniidae</taxon>
        <taxon>Saccoglossus</taxon>
    </lineage>
</organism>
<proteinExistence type="predicted"/>
<dbReference type="GeneID" id="102802198"/>
<feature type="region of interest" description="Disordered" evidence="1">
    <location>
        <begin position="171"/>
        <end position="192"/>
    </location>
</feature>
<feature type="compositionally biased region" description="Acidic residues" evidence="1">
    <location>
        <begin position="51"/>
        <end position="63"/>
    </location>
</feature>
<keyword evidence="2" id="KW-1185">Reference proteome</keyword>
<reference evidence="3" key="1">
    <citation type="submission" date="2025-08" db="UniProtKB">
        <authorList>
            <consortium name="RefSeq"/>
        </authorList>
    </citation>
    <scope>IDENTIFICATION</scope>
    <source>
        <tissue evidence="3">Testes</tissue>
    </source>
</reference>
<gene>
    <name evidence="3" type="primary">LOC102802198</name>
</gene>
<dbReference type="SUPFAM" id="SSF52266">
    <property type="entry name" value="SGNH hydrolase"/>
    <property type="match status" value="1"/>
</dbReference>
<evidence type="ECO:0000256" key="1">
    <source>
        <dbReference type="SAM" id="MobiDB-lite"/>
    </source>
</evidence>
<evidence type="ECO:0000313" key="2">
    <source>
        <dbReference type="Proteomes" id="UP000694865"/>
    </source>
</evidence>
<dbReference type="Gene3D" id="3.40.50.1110">
    <property type="entry name" value="SGNH hydrolase"/>
    <property type="match status" value="1"/>
</dbReference>
<name>A0ABM0LU37_SACKO</name>
<feature type="compositionally biased region" description="Polar residues" evidence="1">
    <location>
        <begin position="72"/>
        <end position="83"/>
    </location>
</feature>
<feature type="compositionally biased region" description="Polar residues" evidence="1">
    <location>
        <begin position="501"/>
        <end position="525"/>
    </location>
</feature>
<accession>A0ABM0LU37</accession>
<dbReference type="RefSeq" id="XP_006811278.1">
    <property type="nucleotide sequence ID" value="XM_006811215.1"/>
</dbReference>
<sequence length="567" mass="65250">MNEGAEKLFLNHIKETFQLSVTTNQTESTDRRYPKRTAVQKPLKYRRDEENSIEELDDSVDETMTERKKSPMTRSSKINNTPSRIPCRKSITPALGNIATLDNTELAATLTQMFKSVEQIDKNYCNIIKTGHVTQELTDQIKAVKDSLTIQSKEIQKISKVLANLMKSDLSAKTSTTSTSNTTNNNNNNNKEDMINLQRKLHNMEEQMTTMEKTIRSNNQTLLCISEAQETTMSKIQKYPDSFTSLLQDSRQLQQDLKKKEKEIEQTHLENKNLQKQLDELRSSRLQDLHSPNLYNSLPLDDYDNSDNYELVTNRKKSDARAVQTMIVGDSLLRDVDIKRVYRNTHIRTLRGRKIEDIDEYIQSTSYKDIQTIVIHVGTNNISDGCSVQTCADEFVTLIDNTKHKYPTAKICVSSILHRRDNITTNENTDQLNDKLKQQSANGDNYIYIDNNNINCDTHLIDNVHLNLRGTAALVKNIKDAVGPIIGIKRDVKKTYKSKLTTSQNVNKQNTRQQSRNHTDNNQDSFFPADPYQFQQTLLSQMLFPGLSFQPDWRMHMYGQRPQQNLQ</sequence>
<feature type="compositionally biased region" description="Low complexity" evidence="1">
    <location>
        <begin position="174"/>
        <end position="189"/>
    </location>
</feature>
<feature type="region of interest" description="Disordered" evidence="1">
    <location>
        <begin position="42"/>
        <end position="83"/>
    </location>
</feature>
<dbReference type="Proteomes" id="UP000694865">
    <property type="component" value="Unplaced"/>
</dbReference>
<feature type="region of interest" description="Disordered" evidence="1">
    <location>
        <begin position="501"/>
        <end position="527"/>
    </location>
</feature>
<evidence type="ECO:0000313" key="3">
    <source>
        <dbReference type="RefSeq" id="XP_006811278.1"/>
    </source>
</evidence>
<protein>
    <submittedName>
        <fullName evidence="3">Protein hook homolog</fullName>
    </submittedName>
</protein>
<dbReference type="InterPro" id="IPR036514">
    <property type="entry name" value="SGNH_hydro_sf"/>
</dbReference>